<keyword evidence="2" id="KW-0456">Lyase</keyword>
<evidence type="ECO:0000256" key="1">
    <source>
        <dbReference type="ARBA" id="ARBA00005254"/>
    </source>
</evidence>
<dbReference type="GO" id="GO:0005739">
    <property type="term" value="C:mitochondrion"/>
    <property type="evidence" value="ECO:0007669"/>
    <property type="project" value="TreeGrafter"/>
</dbReference>
<evidence type="ECO:0000313" key="4">
    <source>
        <dbReference type="EMBL" id="ANB15673.1"/>
    </source>
</evidence>
<dbReference type="GO" id="GO:0016829">
    <property type="term" value="F:lyase activity"/>
    <property type="evidence" value="ECO:0007669"/>
    <property type="project" value="UniProtKB-KW"/>
</dbReference>
<name>A0A167FT69_9ASCO</name>
<protein>
    <submittedName>
        <fullName evidence="4">Ehd3p</fullName>
    </submittedName>
</protein>
<evidence type="ECO:0000256" key="2">
    <source>
        <dbReference type="ARBA" id="ARBA00023239"/>
    </source>
</evidence>
<gene>
    <name evidence="4" type="primary">EHD3</name>
    <name evidence="4" type="ORF">AWJ20_3311</name>
</gene>
<sequence length="290" mass="31116">MLVSTRSTFLVRRAVGSGVLVPRRHYTISTDEDSPIKITNENADFGKIAILSFNRPKAKHSISKGLLDELHTYIKSLATKDPALAEVRALILTSTTSDAFCAGADLKERRTFTQHDTDSFLHKLNGTLTMIEELHIPTISAIDGIALGGGLEVALSTDFRVLGSNALVGLPETRLAIVPGAGGTVRLPRVIGYSRALDLILTGRRVEPAEALQLGLANRVATTGALDEAITFARTICAGGPLAILAAKSAVRGASPEWEKVAYKDVVRSKDKFEALDAFANKRKPVFKGE</sequence>
<dbReference type="FunFam" id="3.90.226.10:FF:000009">
    <property type="entry name" value="Carnitinyl-CoA dehydratase"/>
    <property type="match status" value="1"/>
</dbReference>
<dbReference type="PANTHER" id="PTHR11941">
    <property type="entry name" value="ENOYL-COA HYDRATASE-RELATED"/>
    <property type="match status" value="1"/>
</dbReference>
<dbReference type="GeneID" id="30035320"/>
<accession>A0A167FT69</accession>
<dbReference type="Gene3D" id="3.90.226.10">
    <property type="entry name" value="2-enoyl-CoA Hydratase, Chain A, domain 1"/>
    <property type="match status" value="1"/>
</dbReference>
<dbReference type="Pfam" id="PF00378">
    <property type="entry name" value="ECH_1"/>
    <property type="match status" value="1"/>
</dbReference>
<dbReference type="KEGG" id="slb:AWJ20_3311"/>
<evidence type="ECO:0000256" key="3">
    <source>
        <dbReference type="RuleBase" id="RU003707"/>
    </source>
</evidence>
<dbReference type="CDD" id="cd06558">
    <property type="entry name" value="crotonase-like"/>
    <property type="match status" value="1"/>
</dbReference>
<dbReference type="PROSITE" id="PS00166">
    <property type="entry name" value="ENOYL_COA_HYDRATASE"/>
    <property type="match status" value="1"/>
</dbReference>
<organism evidence="4 5">
    <name type="scientific">Sugiyamaella lignohabitans</name>
    <dbReference type="NCBI Taxonomy" id="796027"/>
    <lineage>
        <taxon>Eukaryota</taxon>
        <taxon>Fungi</taxon>
        <taxon>Dikarya</taxon>
        <taxon>Ascomycota</taxon>
        <taxon>Saccharomycotina</taxon>
        <taxon>Dipodascomycetes</taxon>
        <taxon>Dipodascales</taxon>
        <taxon>Trichomonascaceae</taxon>
        <taxon>Sugiyamaella</taxon>
    </lineage>
</organism>
<dbReference type="Gene3D" id="1.10.12.10">
    <property type="entry name" value="Lyase 2-enoyl-coa Hydratase, Chain A, domain 2"/>
    <property type="match status" value="1"/>
</dbReference>
<dbReference type="InterPro" id="IPR018376">
    <property type="entry name" value="Enoyl-CoA_hyd/isom_CS"/>
</dbReference>
<dbReference type="OrthoDB" id="410701at2759"/>
<proteinExistence type="inferred from homology"/>
<reference evidence="4 5" key="1">
    <citation type="submission" date="2016-02" db="EMBL/GenBank/DDBJ databases">
        <title>Complete genome sequence and transcriptome regulation of the pentose utilising yeast Sugiyamaella lignohabitans.</title>
        <authorList>
            <person name="Bellasio M."/>
            <person name="Peymann A."/>
            <person name="Valli M."/>
            <person name="Sipitzky M."/>
            <person name="Graf A."/>
            <person name="Sauer M."/>
            <person name="Marx H."/>
            <person name="Mattanovich D."/>
        </authorList>
    </citation>
    <scope>NUCLEOTIDE SEQUENCE [LARGE SCALE GENOMIC DNA]</scope>
    <source>
        <strain evidence="4 5">CBS 10342</strain>
    </source>
</reference>
<dbReference type="Proteomes" id="UP000189580">
    <property type="component" value="Chromosome b"/>
</dbReference>
<dbReference type="InterPro" id="IPR001753">
    <property type="entry name" value="Enoyl-CoA_hydra/iso"/>
</dbReference>
<dbReference type="AlphaFoldDB" id="A0A167FT69"/>
<dbReference type="EMBL" id="CP014503">
    <property type="protein sequence ID" value="ANB15673.1"/>
    <property type="molecule type" value="Genomic_DNA"/>
</dbReference>
<keyword evidence="5" id="KW-1185">Reference proteome</keyword>
<dbReference type="SUPFAM" id="SSF52096">
    <property type="entry name" value="ClpP/crotonase"/>
    <property type="match status" value="1"/>
</dbReference>
<dbReference type="InterPro" id="IPR014748">
    <property type="entry name" value="Enoyl-CoA_hydra_C"/>
</dbReference>
<dbReference type="InterPro" id="IPR029045">
    <property type="entry name" value="ClpP/crotonase-like_dom_sf"/>
</dbReference>
<dbReference type="PANTHER" id="PTHR11941:SF171">
    <property type="entry name" value="SD19268P"/>
    <property type="match status" value="1"/>
</dbReference>
<evidence type="ECO:0000313" key="5">
    <source>
        <dbReference type="Proteomes" id="UP000189580"/>
    </source>
</evidence>
<dbReference type="GO" id="GO:0006635">
    <property type="term" value="P:fatty acid beta-oxidation"/>
    <property type="evidence" value="ECO:0007669"/>
    <property type="project" value="TreeGrafter"/>
</dbReference>
<dbReference type="RefSeq" id="XP_018738150.1">
    <property type="nucleotide sequence ID" value="XM_018880321.1"/>
</dbReference>
<comment type="similarity">
    <text evidence="1 3">Belongs to the enoyl-CoA hydratase/isomerase family.</text>
</comment>